<dbReference type="InterPro" id="IPR049900">
    <property type="entry name" value="PKS_mFAS_DH"/>
</dbReference>
<dbReference type="SUPFAM" id="SSF47336">
    <property type="entry name" value="ACP-like"/>
    <property type="match status" value="2"/>
</dbReference>
<dbReference type="InterPro" id="IPR042099">
    <property type="entry name" value="ANL_N_sf"/>
</dbReference>
<evidence type="ECO:0000313" key="14">
    <source>
        <dbReference type="EMBL" id="MFK2900613.1"/>
    </source>
</evidence>
<evidence type="ECO:0000313" key="15">
    <source>
        <dbReference type="Proteomes" id="UP001620461"/>
    </source>
</evidence>
<evidence type="ECO:0000256" key="2">
    <source>
        <dbReference type="ARBA" id="ARBA00006484"/>
    </source>
</evidence>
<dbReference type="PROSITE" id="PS00606">
    <property type="entry name" value="KS3_1"/>
    <property type="match status" value="1"/>
</dbReference>
<proteinExistence type="inferred from homology"/>
<keyword evidence="4" id="KW-0597">Phosphoprotein</keyword>
<evidence type="ECO:0000256" key="10">
    <source>
        <dbReference type="SAM" id="MobiDB-lite"/>
    </source>
</evidence>
<evidence type="ECO:0000256" key="1">
    <source>
        <dbReference type="ARBA" id="ARBA00005194"/>
    </source>
</evidence>
<reference evidence="14 15" key="1">
    <citation type="submission" date="2020-10" db="EMBL/GenBank/DDBJ databases">
        <title>Phylogeny of dyella-like bacteria.</title>
        <authorList>
            <person name="Fu J."/>
        </authorList>
    </citation>
    <scope>NUCLEOTIDE SEQUENCE [LARGE SCALE GENOMIC DNA]</scope>
    <source>
        <strain evidence="14 15">JP1</strain>
    </source>
</reference>
<feature type="domain" description="Carrier" evidence="11">
    <location>
        <begin position="2732"/>
        <end position="2809"/>
    </location>
</feature>
<feature type="compositionally biased region" description="Polar residues" evidence="10">
    <location>
        <begin position="679"/>
        <end position="691"/>
    </location>
</feature>
<dbReference type="Gene3D" id="3.40.47.10">
    <property type="match status" value="1"/>
</dbReference>
<dbReference type="InterPro" id="IPR009081">
    <property type="entry name" value="PP-bd_ACP"/>
</dbReference>
<keyword evidence="8" id="KW-0511">Multifunctional enzyme</keyword>
<dbReference type="Gene3D" id="3.10.129.110">
    <property type="entry name" value="Polyketide synthase dehydratase"/>
    <property type="match status" value="1"/>
</dbReference>
<keyword evidence="3" id="KW-0596">Phosphopantetheine</keyword>
<dbReference type="InterPro" id="IPR000873">
    <property type="entry name" value="AMP-dep_synth/lig_dom"/>
</dbReference>
<dbReference type="CDD" id="cd00833">
    <property type="entry name" value="PKS"/>
    <property type="match status" value="1"/>
</dbReference>
<name>A0ABW8JHR8_9GAMM</name>
<dbReference type="SUPFAM" id="SSF56801">
    <property type="entry name" value="Acetyl-CoA synthetase-like"/>
    <property type="match status" value="1"/>
</dbReference>
<comment type="caution">
    <text evidence="14">The sequence shown here is derived from an EMBL/GenBank/DDBJ whole genome shotgun (WGS) entry which is preliminary data.</text>
</comment>
<feature type="domain" description="Ketosynthase family 3 (KS3)" evidence="12">
    <location>
        <begin position="704"/>
        <end position="1127"/>
    </location>
</feature>
<dbReference type="Gene3D" id="3.40.50.720">
    <property type="entry name" value="NAD(P)-binding Rossmann-like Domain"/>
    <property type="match status" value="3"/>
</dbReference>
<dbReference type="SUPFAM" id="SSF55048">
    <property type="entry name" value="Probable ACP-binding domain of malonyl-CoA ACP transacylase"/>
    <property type="match status" value="1"/>
</dbReference>
<dbReference type="InterPro" id="IPR049551">
    <property type="entry name" value="PKS_DH_C"/>
</dbReference>
<dbReference type="InterPro" id="IPR045851">
    <property type="entry name" value="AMP-bd_C_sf"/>
</dbReference>
<organism evidence="14 15">
    <name type="scientific">Dyella jejuensis</name>
    <dbReference type="NCBI Taxonomy" id="1432009"/>
    <lineage>
        <taxon>Bacteria</taxon>
        <taxon>Pseudomonadati</taxon>
        <taxon>Pseudomonadota</taxon>
        <taxon>Gammaproteobacteria</taxon>
        <taxon>Lysobacterales</taxon>
        <taxon>Rhodanobacteraceae</taxon>
        <taxon>Dyella</taxon>
    </lineage>
</organism>
<dbReference type="SUPFAM" id="SSF50129">
    <property type="entry name" value="GroES-like"/>
    <property type="match status" value="1"/>
</dbReference>
<dbReference type="PANTHER" id="PTHR43775">
    <property type="entry name" value="FATTY ACID SYNTHASE"/>
    <property type="match status" value="1"/>
</dbReference>
<dbReference type="SUPFAM" id="SSF51735">
    <property type="entry name" value="NAD(P)-binding Rossmann-fold domains"/>
    <property type="match status" value="3"/>
</dbReference>
<feature type="domain" description="PKS/mFAS DH" evidence="13">
    <location>
        <begin position="1600"/>
        <end position="1889"/>
    </location>
</feature>
<dbReference type="InterPro" id="IPR016036">
    <property type="entry name" value="Malonyl_transacylase_ACP-bd"/>
</dbReference>
<dbReference type="InterPro" id="IPR050091">
    <property type="entry name" value="PKS_NRPS_Biosynth_Enz"/>
</dbReference>
<dbReference type="InterPro" id="IPR018201">
    <property type="entry name" value="Ketoacyl_synth_AS"/>
</dbReference>
<dbReference type="InterPro" id="IPR014030">
    <property type="entry name" value="Ketoacyl_synth_N"/>
</dbReference>
<dbReference type="RefSeq" id="WP_404547076.1">
    <property type="nucleotide sequence ID" value="NZ_JADIKJ010000010.1"/>
</dbReference>
<protein>
    <submittedName>
        <fullName evidence="14">SDR family NAD(P)-dependent oxidoreductase</fullName>
    </submittedName>
</protein>
<evidence type="ECO:0000256" key="4">
    <source>
        <dbReference type="ARBA" id="ARBA00022553"/>
    </source>
</evidence>
<dbReference type="PROSITE" id="PS52019">
    <property type="entry name" value="PKS_MFAS_DH"/>
    <property type="match status" value="1"/>
</dbReference>
<dbReference type="PROSITE" id="PS52004">
    <property type="entry name" value="KS3_2"/>
    <property type="match status" value="1"/>
</dbReference>
<dbReference type="Pfam" id="PF08659">
    <property type="entry name" value="KR"/>
    <property type="match status" value="1"/>
</dbReference>
<dbReference type="InterPro" id="IPR020806">
    <property type="entry name" value="PKS_PP-bd"/>
</dbReference>
<dbReference type="SMART" id="SM00823">
    <property type="entry name" value="PKS_PP"/>
    <property type="match status" value="1"/>
</dbReference>
<dbReference type="CDD" id="cd05931">
    <property type="entry name" value="FAAL"/>
    <property type="match status" value="1"/>
</dbReference>
<dbReference type="EMBL" id="JADIKJ010000010">
    <property type="protein sequence ID" value="MFK2900613.1"/>
    <property type="molecule type" value="Genomic_DNA"/>
</dbReference>
<dbReference type="Pfam" id="PF00501">
    <property type="entry name" value="AMP-binding"/>
    <property type="match status" value="1"/>
</dbReference>
<evidence type="ECO:0000256" key="7">
    <source>
        <dbReference type="ARBA" id="ARBA00023098"/>
    </source>
</evidence>
<dbReference type="InterPro" id="IPR040097">
    <property type="entry name" value="FAAL/FAAC"/>
</dbReference>
<dbReference type="InterPro" id="IPR016035">
    <property type="entry name" value="Acyl_Trfase/lysoPLipase"/>
</dbReference>
<dbReference type="PROSITE" id="PS50075">
    <property type="entry name" value="CARRIER"/>
    <property type="match status" value="1"/>
</dbReference>
<dbReference type="Pfam" id="PF02801">
    <property type="entry name" value="Ketoacyl-synt_C"/>
    <property type="match status" value="1"/>
</dbReference>
<evidence type="ECO:0000256" key="9">
    <source>
        <dbReference type="PROSITE-ProRule" id="PRU01363"/>
    </source>
</evidence>
<dbReference type="Pfam" id="PF16197">
    <property type="entry name" value="KAsynt_C_assoc"/>
    <property type="match status" value="1"/>
</dbReference>
<dbReference type="Proteomes" id="UP001620461">
    <property type="component" value="Unassembled WGS sequence"/>
</dbReference>
<dbReference type="Gene3D" id="3.30.70.3290">
    <property type="match status" value="1"/>
</dbReference>
<dbReference type="Pfam" id="PF14765">
    <property type="entry name" value="PS-DH"/>
    <property type="match status" value="1"/>
</dbReference>
<dbReference type="InterPro" id="IPR032821">
    <property type="entry name" value="PKS_assoc"/>
</dbReference>
<comment type="caution">
    <text evidence="9">Lacks conserved residue(s) required for the propagation of feature annotation.</text>
</comment>
<dbReference type="InterPro" id="IPR020841">
    <property type="entry name" value="PKS_Beta-ketoAc_synthase_dom"/>
</dbReference>
<keyword evidence="15" id="KW-1185">Reference proteome</keyword>
<evidence type="ECO:0000256" key="3">
    <source>
        <dbReference type="ARBA" id="ARBA00022450"/>
    </source>
</evidence>
<dbReference type="Gene3D" id="3.90.180.10">
    <property type="entry name" value="Medium-chain alcohol dehydrogenases, catalytic domain"/>
    <property type="match status" value="1"/>
</dbReference>
<dbReference type="Gene3D" id="3.40.50.12780">
    <property type="entry name" value="N-terminal domain of ligase-like"/>
    <property type="match status" value="1"/>
</dbReference>
<dbReference type="PROSITE" id="PS00455">
    <property type="entry name" value="AMP_BINDING"/>
    <property type="match status" value="1"/>
</dbReference>
<evidence type="ECO:0000256" key="6">
    <source>
        <dbReference type="ARBA" id="ARBA00022832"/>
    </source>
</evidence>
<dbReference type="InterPro" id="IPR025110">
    <property type="entry name" value="AMP-bd_C"/>
</dbReference>
<evidence type="ECO:0000256" key="5">
    <source>
        <dbReference type="ARBA" id="ARBA00022679"/>
    </source>
</evidence>
<dbReference type="InterPro" id="IPR020843">
    <property type="entry name" value="ER"/>
</dbReference>
<dbReference type="PANTHER" id="PTHR43775:SF37">
    <property type="entry name" value="SI:DKEY-61P9.11"/>
    <property type="match status" value="1"/>
</dbReference>
<dbReference type="InterPro" id="IPR011032">
    <property type="entry name" value="GroES-like_sf"/>
</dbReference>
<dbReference type="CDD" id="cd05195">
    <property type="entry name" value="enoyl_red"/>
    <property type="match status" value="1"/>
</dbReference>
<dbReference type="SMART" id="SM00829">
    <property type="entry name" value="PKS_ER"/>
    <property type="match status" value="1"/>
</dbReference>
<dbReference type="InterPro" id="IPR049490">
    <property type="entry name" value="C883_1060-like_KR_N"/>
</dbReference>
<dbReference type="InterPro" id="IPR014031">
    <property type="entry name" value="Ketoacyl_synth_C"/>
</dbReference>
<dbReference type="SMART" id="SM00827">
    <property type="entry name" value="PKS_AT"/>
    <property type="match status" value="1"/>
</dbReference>
<dbReference type="SMART" id="SM00825">
    <property type="entry name" value="PKS_KS"/>
    <property type="match status" value="1"/>
</dbReference>
<dbReference type="SUPFAM" id="SSF53901">
    <property type="entry name" value="Thiolase-like"/>
    <property type="match status" value="1"/>
</dbReference>
<dbReference type="InterPro" id="IPR020845">
    <property type="entry name" value="AMP-binding_CS"/>
</dbReference>
<dbReference type="InterPro" id="IPR042104">
    <property type="entry name" value="PKS_dehydratase_sf"/>
</dbReference>
<dbReference type="InterPro" id="IPR036736">
    <property type="entry name" value="ACP-like_sf"/>
</dbReference>
<evidence type="ECO:0000259" key="12">
    <source>
        <dbReference type="PROSITE" id="PS52004"/>
    </source>
</evidence>
<dbReference type="SUPFAM" id="SSF52151">
    <property type="entry name" value="FabD/lysophospholipase-like"/>
    <property type="match status" value="1"/>
</dbReference>
<dbReference type="Pfam" id="PF21394">
    <property type="entry name" value="Beta-ketacyl_N"/>
    <property type="match status" value="1"/>
</dbReference>
<dbReference type="InterPro" id="IPR001227">
    <property type="entry name" value="Ac_transferase_dom_sf"/>
</dbReference>
<dbReference type="Gene3D" id="1.10.1200.10">
    <property type="entry name" value="ACP-like"/>
    <property type="match status" value="2"/>
</dbReference>
<comment type="similarity">
    <text evidence="2">Belongs to the short-chain dehydrogenases/reductases (SDR) family.</text>
</comment>
<dbReference type="SMART" id="SM00822">
    <property type="entry name" value="PKS_KR"/>
    <property type="match status" value="1"/>
</dbReference>
<evidence type="ECO:0000259" key="11">
    <source>
        <dbReference type="PROSITE" id="PS50075"/>
    </source>
</evidence>
<evidence type="ECO:0000259" key="13">
    <source>
        <dbReference type="PROSITE" id="PS52019"/>
    </source>
</evidence>
<dbReference type="CDD" id="cd08955">
    <property type="entry name" value="KR_2_FAS_SDR_x"/>
    <property type="match status" value="1"/>
</dbReference>
<dbReference type="Gene3D" id="3.40.366.10">
    <property type="entry name" value="Malonyl-Coenzyme A Acyl Carrier Protein, domain 2"/>
    <property type="match status" value="1"/>
</dbReference>
<dbReference type="Pfam" id="PF23024">
    <property type="entry name" value="AMP-dom_DIP2-like"/>
    <property type="match status" value="1"/>
</dbReference>
<keyword evidence="5" id="KW-0808">Transferase</keyword>
<dbReference type="Pfam" id="PF00550">
    <property type="entry name" value="PP-binding"/>
    <property type="match status" value="1"/>
</dbReference>
<gene>
    <name evidence="14" type="ORF">ISP15_09720</name>
</gene>
<sequence>MDFKGLFELIGESVRSEPDRRAFTYLEYASRGGNARVERSVSIGQLHERALSLAARLQAVTQRGSHVLLLFRPGLDFVTAFVACLYAGVVAIPVPAPRHGMVVKRLLSILENSGANIALATSATRDITEAHLEFPSGFGWVLVDETDGHDAGAAVMAPTDPAAVAMLQYSSGSTSEPKGVMITHANLIHQAGLIYDQVGAAPGDCWASWLPTYHDLGLIGGIVTPLVKQLHSVMMAPEAFITRPSRWLRALSDFRVSCSASPNFGYKLCVRKIRDDELDGVDLSCMRCAVSGAEPIRSTTIDHFLSRFERFGFGRNVICPAYGLAEATLLVTGRGERIKVSQFSTASLAGPVAAPTGAGDAQSTRLVSSGRPCGGNRVVIVDPETNAILPELHIGEIRVAGESVGAGYLEHGREERRSFGGEITGAGAGIYVHTGDLGFMFEGELFVCGRLKDLMIINGKNHHASDIEQSVEEIDERMVSSGCAAFSITVEDEERLVVLQELERSRDGYDRAALADIAERARRNILDRHQVSPYDVVLVSGGLARTTSGKIRRHECRELYLGERLKQLFASRSGSADAAGEASEQSNEALKQRKIADDEARIVRMVARHIEGNLAEPASGTPLASLRQDTPKMTAILNDINRRFGLRIQYSVFVDYDTIGELAAYLANAVAELRLGRSSPRNDGHLSTVQAASAEPGEPGKDQEDAVAIVGIACRFPSANGPRELWDNLCKGVDAVTEVPPERWDADALYDPNPLAMGKMNTKYGGFIKDIESFDARFFGIQNREAKRMDPAHRILMELSWEVFEDAGVLPSSVSGKQIGVFVGISGSDYAQLQFGGDAVADPYAGIGCALTNSASRISHFHNLRGPALAIDTACSSSLSAMHIGVTAIQSGECEMALVGGVNIILAPSVTMSLSKAGMMAPDGRCKAFDERANGYVRSEGAGLLLLKPLSKAKADGDAIYAVVCGSATNQDGRSSAIAAPNGEAQQRVISSACERAGILPSDLDYVEAHGTGTAVGDPIEVNALGELLKLSGTNRIHTIGSIKTNMGHCESAAGVAGLIKAAMVLHCGQVPPNLHFENPNPLIRFDEHPLRVQRHLGSLVETGRPRLAGVNSFGIGGTNVHVVLEEYVPDAAAPVSPVAPEGLRLLAISGKTERAMNANADALAKHLRAKGDSVALADVCHTCAMHRTHFDHRLCVVGTDGEAMADAIEAYLQTRNHQDVAAGQYNGALGAGSTPEIAIVYAGHGAQWPAMGRRLFQTEAVFRAELERCDAGLVPHTGWSVIDVLSADDSDTRLEDTVYLQPTLFALQCSITALLKSWGVKPSAVVGHSFGEITAAFVSGAIGFDTACRLVAARARLMGEVKGTGRMVSVEMPVDLLEPVVRHYGRELSIASVNSPGTTVVSGTYLAIRALIEELTRQDVTCVELELDYPFHSALVETAAAALVAEMQGMEVRVPQIALMSTVRADWVDEDHLPTAQYWGLNAREAVRFKEAIEAMAKRGSRIFIEIGAHPTLNGGISRTLTASGIRGVVLPTLKRQTDDNLCMKRCISALHVRGVEVDWSALCGDGAFDRELPHYSWQRDRYWLDSAHHEARKRLCAHPLVTMRMPVSQPTWQSRLDIYGQPSIRSTRVHGNGRLSNGLHVEVALDAAASLSDPRGGRELVNLAFSEGLASVEDDALPMLQTRVVSMMRGCYDICVDAQVDDSQGPSECWKSLFTCSALVGGNVKANRPEAVRVDVMSTRNPTKFSGAEVYRKLGEIGVEYVAAAHVASEIHMAEGSALLHLNIAVRNGDVERFHLHPLMFEAMEQACRLASGSSAAFTMLRQVRRLRVFGTLSDAVYAYATLHDRSATNADDGRMRADAWVLDADGAVVALAEGMEFEFPAGMTYAQTSGIPRDPAAWRCEVEWMEMPILPAEAPVSPGPGHWLILADAGGVAEGIAERLRARGQECVLVRPGNAYARMDASAYTVNVADSSDMERLVRELYADGDHPCRAVLHLWNLDALPFTDDVPAGYADGVTSLVDVVRALSLAELTRAPRLWLVTAGAQPVEVGEAGISLGQSMAWGCAKTILHEHAELRCVRVDLSPGIVASELDALCNELVEERLDDQLAFRGERRYVAHLRFPARAGLAAESPAEAAMRTWSVSRNGDGAPMLQSVAGRRHSPEEGDVEIGVSAADMRFDGDAGTSRVDAIAGTVLRVGAAVRGILPGQRVVSVAGGPLASHQLVDAGATAVLDDALSDTRTVASLRSYLTALFGMREVARITRGERVLMRIEDARRGFAAVHVALWLGAKLFVTAPRHLHDHLRGLKVERIFDEGDPLDYALASAVCGDVAAIIDVTSEFEAAFCPRFLAPFGRYVDLFPNDDSRKRSISLIQRDLPSNCSYAAVEFEGLRKTNPKGAQALLEEVVRLLAEGAFVLGDVEALDLNELEGDIGSVDRSVTVELATATTQLPSTYREDATYLITGGLGGLGLAIARRMVRDGARHVVLVGRRPPSLSALDVMEEINTGGARCTAMSVDIADMNAVTAMFDAIQRDMPPVRGVIHAAGILNNGMLVQMDHDQVCSVMPAKVHGAWNLHRAVAGKELDFFVLFSSLASFIGSPGQGNYAAANAFLEGLVEHRRAQGLPALSIAWGPWSEIGMAADVHNLQRLAQHGMGMVMPDKGLDLLEDLILERQAGAKGALPMNWDAWARMRGYAAQTPYFASLMSGQQGAGGGGNSRITRASLVGKTPDEQMELLVAAIRRTVCNALMLDVEQVELDAPLISIGLDSIMSLELKDRIESGIDVIVRTNALVSGKSIRDLAEQFRAELTDTHKDGSHAGNAAAVTLASDGAGFEAVLDRIDDLTNEEIDSILNDLNASPGTEAVALE</sequence>
<feature type="region of interest" description="Disordered" evidence="10">
    <location>
        <begin position="679"/>
        <end position="702"/>
    </location>
</feature>
<dbReference type="Pfam" id="PF00109">
    <property type="entry name" value="ketoacyl-synt"/>
    <property type="match status" value="1"/>
</dbReference>
<keyword evidence="6" id="KW-0276">Fatty acid metabolism</keyword>
<comment type="pathway">
    <text evidence="1">Lipid metabolism; fatty acid biosynthesis.</text>
</comment>
<feature type="region of interest" description="C-terminal hotdog fold" evidence="9">
    <location>
        <begin position="1744"/>
        <end position="1889"/>
    </location>
</feature>
<evidence type="ECO:0000256" key="8">
    <source>
        <dbReference type="ARBA" id="ARBA00023268"/>
    </source>
</evidence>
<dbReference type="InterPro" id="IPR036291">
    <property type="entry name" value="NAD(P)-bd_dom_sf"/>
</dbReference>
<dbReference type="Gene3D" id="3.30.300.30">
    <property type="match status" value="1"/>
</dbReference>
<dbReference type="InterPro" id="IPR057326">
    <property type="entry name" value="KR_dom"/>
</dbReference>
<dbReference type="Pfam" id="PF00698">
    <property type="entry name" value="Acyl_transf_1"/>
    <property type="match status" value="1"/>
</dbReference>
<dbReference type="InterPro" id="IPR014043">
    <property type="entry name" value="Acyl_transferase_dom"/>
</dbReference>
<feature type="region of interest" description="N-terminal hotdog fold" evidence="9">
    <location>
        <begin position="1600"/>
        <end position="1729"/>
    </location>
</feature>
<dbReference type="InterPro" id="IPR013968">
    <property type="entry name" value="PKS_KR"/>
</dbReference>
<dbReference type="InterPro" id="IPR016039">
    <property type="entry name" value="Thiolase-like"/>
</dbReference>
<keyword evidence="7" id="KW-0443">Lipid metabolism</keyword>
<accession>A0ABW8JHR8</accession>